<reference evidence="1 2" key="1">
    <citation type="submission" date="2021-04" db="EMBL/GenBank/DDBJ databases">
        <authorList>
            <person name="Shkoporov A.N."/>
            <person name="Stockdale S.R."/>
            <person name="Guerin E."/>
            <person name="Ross R.P."/>
            <person name="Hill C."/>
        </authorList>
    </citation>
    <scope>NUCLEOTIDE SEQUENCE [LARGE SCALE GENOMIC DNA]</scope>
    <source>
        <strain evidence="2">cr25_1</strain>
    </source>
</reference>
<dbReference type="EMBL" id="MZ130487">
    <property type="protein sequence ID" value="QWM90270.1"/>
    <property type="molecule type" value="Genomic_DNA"/>
</dbReference>
<dbReference type="RefSeq" id="YP_010359842.1">
    <property type="nucleotide sequence ID" value="NC_062777.1"/>
</dbReference>
<dbReference type="GeneID" id="75690820"/>
<protein>
    <submittedName>
        <fullName evidence="1">DNA repair protein</fullName>
    </submittedName>
</protein>
<keyword evidence="2" id="KW-1185">Reference proteome</keyword>
<dbReference type="KEGG" id="vg:75690820"/>
<name>A0AAE7RX01_9CAUD</name>
<evidence type="ECO:0000313" key="2">
    <source>
        <dbReference type="Proteomes" id="UP000827441"/>
    </source>
</evidence>
<gene>
    <name evidence="1" type="primary">gp_23203</name>
</gene>
<dbReference type="Proteomes" id="UP000827441">
    <property type="component" value="Segment"/>
</dbReference>
<evidence type="ECO:0000313" key="1">
    <source>
        <dbReference type="EMBL" id="QWM90270.1"/>
    </source>
</evidence>
<accession>A0AAE7RX01</accession>
<proteinExistence type="predicted"/>
<organism evidence="1 2">
    <name type="scientific">uncultured phage cr25_1</name>
    <dbReference type="NCBI Taxonomy" id="2986395"/>
    <lineage>
        <taxon>Viruses</taxon>
        <taxon>Duplodnaviria</taxon>
        <taxon>Heunggongvirae</taxon>
        <taxon>Uroviricota</taxon>
        <taxon>Caudoviricetes</taxon>
        <taxon>Crassvirales</taxon>
        <taxon>Crevaviridae</taxon>
        <taxon>Coarsevirinae</taxon>
        <taxon>Junduvirus</taxon>
        <taxon>Junduvirus copri</taxon>
    </lineage>
</organism>
<sequence length="503" mass="58316">MKEYNISEKYKRIYQGILKWKQAGYRGLFQYTERIDIPLVISEVIQHVNLQQYESDVEAYVHIVVSNNSIKDALRKYVTLSSITIEDANSFIQRITTKYKGKDFLYCDTFIMLDCTNSVYHDKDTYFKKMKKVAADRFLFVTTKKIPENMLKAFTSLGIPVVDIITKGVALKEGWISPYVIYNVGIDFANEEKELYKQLTEQISSMLSIFKGKAKMVNYEFKKFTHLRMDMVEDDMALIKACHQGVNYVNNLTDKVEHIHSETVRSMVAEIMGWKKDLDLSNDYNKQVEMYWNPDNILTRTKAFTDAIEKRLELYNNNLNKREAIAAIIKNIKGKGLVLSKTRSITNYVETLDHCMCWYKGISSRICYDFQGNPYLYVSGAKKGEPKVFGEAGIRKECLKHLEHGDVSIIATDEIANSVFDTEDLTTIICTSPYCKPFKTISDDKIEQPYINKPTLIIWLYMRDFTLNSDDYKTSKEKEKLVDAQSKFTTDVVWANSIKDVKF</sequence>